<evidence type="ECO:0000313" key="1">
    <source>
        <dbReference type="EMBL" id="PZP44576.1"/>
    </source>
</evidence>
<dbReference type="AlphaFoldDB" id="A0A2W5GFW3"/>
<evidence type="ECO:0000313" key="2">
    <source>
        <dbReference type="Proteomes" id="UP000249645"/>
    </source>
</evidence>
<accession>A0A2W5GFW3</accession>
<dbReference type="Gene3D" id="3.30.870.10">
    <property type="entry name" value="Endonuclease Chain A"/>
    <property type="match status" value="1"/>
</dbReference>
<dbReference type="EMBL" id="QFOI01000307">
    <property type="protein sequence ID" value="PZP44576.1"/>
    <property type="molecule type" value="Genomic_DNA"/>
</dbReference>
<reference evidence="1 2" key="1">
    <citation type="submission" date="2017-11" db="EMBL/GenBank/DDBJ databases">
        <title>Infants hospitalized years apart are colonized by the same room-sourced microbial strains.</title>
        <authorList>
            <person name="Brooks B."/>
            <person name="Olm M.R."/>
            <person name="Firek B.A."/>
            <person name="Baker R."/>
            <person name="Thomas B.C."/>
            <person name="Morowitz M.J."/>
            <person name="Banfield J.F."/>
        </authorList>
    </citation>
    <scope>NUCLEOTIDE SEQUENCE [LARGE SCALE GENOMIC DNA]</scope>
    <source>
        <strain evidence="1">S2_009_000_R2_76</strain>
    </source>
</reference>
<gene>
    <name evidence="1" type="ORF">DI598_14300</name>
</gene>
<proteinExistence type="predicted"/>
<name>A0A2W5GFW3_9SPHI</name>
<organism evidence="1 2">
    <name type="scientific">Pseudopedobacter saltans</name>
    <dbReference type="NCBI Taxonomy" id="151895"/>
    <lineage>
        <taxon>Bacteria</taxon>
        <taxon>Pseudomonadati</taxon>
        <taxon>Bacteroidota</taxon>
        <taxon>Sphingobacteriia</taxon>
        <taxon>Sphingobacteriales</taxon>
        <taxon>Sphingobacteriaceae</taxon>
        <taxon>Pseudopedobacter</taxon>
    </lineage>
</organism>
<dbReference type="Proteomes" id="UP000249645">
    <property type="component" value="Unassembled WGS sequence"/>
</dbReference>
<evidence type="ECO:0008006" key="3">
    <source>
        <dbReference type="Google" id="ProtNLM"/>
    </source>
</evidence>
<comment type="caution">
    <text evidence="1">The sequence shown here is derived from an EMBL/GenBank/DDBJ whole genome shotgun (WGS) entry which is preliminary data.</text>
</comment>
<dbReference type="SUPFAM" id="SSF56024">
    <property type="entry name" value="Phospholipase D/nuclease"/>
    <property type="match status" value="1"/>
</dbReference>
<protein>
    <recommendedName>
        <fullName evidence="3">Phospholipase D-like domain-containing protein</fullName>
    </recommendedName>
</protein>
<sequence>MELIKPNEIGVKISTLISEASEKFYAITPYVNISDWKKIIVSIEHAKKRNVSIKFYIREINEENFKILTSLGVQLFKIKNLHTKLYFNENELIVSSMNLYEFSDLHSIDIAILYRDRESYIKFYDYFLKYINPIQQVKYCSPNSQTELIEIKEYLTSIFPNSRINLSSDYLLSSLLIKKFDLFIRTNEITLKLRNKNASESEFDNITNEINKKVHNDVIANKPSGNYMYYTWDIKLVGYNTPLEIANLVRILNDE</sequence>